<organism evidence="1">
    <name type="scientific">Brassica cretica</name>
    <name type="common">Mustard</name>
    <dbReference type="NCBI Taxonomy" id="69181"/>
    <lineage>
        <taxon>Eukaryota</taxon>
        <taxon>Viridiplantae</taxon>
        <taxon>Streptophyta</taxon>
        <taxon>Embryophyta</taxon>
        <taxon>Tracheophyta</taxon>
        <taxon>Spermatophyta</taxon>
        <taxon>Magnoliopsida</taxon>
        <taxon>eudicotyledons</taxon>
        <taxon>Gunneridae</taxon>
        <taxon>Pentapetalae</taxon>
        <taxon>rosids</taxon>
        <taxon>malvids</taxon>
        <taxon>Brassicales</taxon>
        <taxon>Brassicaceae</taxon>
        <taxon>Brassiceae</taxon>
        <taxon>Brassica</taxon>
    </lineage>
</organism>
<protein>
    <submittedName>
        <fullName evidence="1">Uncharacterized protein</fullName>
    </submittedName>
</protein>
<evidence type="ECO:0000313" key="1">
    <source>
        <dbReference type="EMBL" id="KAF2545964.1"/>
    </source>
</evidence>
<reference evidence="1" key="1">
    <citation type="submission" date="2019-12" db="EMBL/GenBank/DDBJ databases">
        <title>Genome sequencing and annotation of Brassica cretica.</title>
        <authorList>
            <person name="Studholme D.J."/>
            <person name="Sarris P.F."/>
        </authorList>
    </citation>
    <scope>NUCLEOTIDE SEQUENCE</scope>
    <source>
        <strain evidence="1">PFS-102/07</strain>
        <tissue evidence="1">Leaf</tissue>
    </source>
</reference>
<proteinExistence type="predicted"/>
<sequence length="119" mass="13676">MNWSRSWSKFCDSDRIIPDPSRSASGPWCWVGRDENLKVEGVRGQTQTRSERGETDTENCVVVWTGHMVKNKTLLGKDFISIWGKGDREGFEESGQVRIMGNQSVKAEQQYEMIQRSFN</sequence>
<comment type="caution">
    <text evidence="1">The sequence shown here is derived from an EMBL/GenBank/DDBJ whole genome shotgun (WGS) entry which is preliminary data.</text>
</comment>
<accession>A0A8S9GLW0</accession>
<dbReference type="AlphaFoldDB" id="A0A8S9GLW0"/>
<name>A0A8S9GLW0_BRACR</name>
<gene>
    <name evidence="1" type="ORF">F2Q70_00020462</name>
</gene>
<dbReference type="EMBL" id="QGKY02001925">
    <property type="protein sequence ID" value="KAF2545964.1"/>
    <property type="molecule type" value="Genomic_DNA"/>
</dbReference>